<feature type="domain" description="VWFA" evidence="2">
    <location>
        <begin position="395"/>
        <end position="474"/>
    </location>
</feature>
<dbReference type="SUPFAM" id="SSF53300">
    <property type="entry name" value="vWA-like"/>
    <property type="match status" value="1"/>
</dbReference>
<organism evidence="3 4">
    <name type="scientific">Hyalangium minutum</name>
    <dbReference type="NCBI Taxonomy" id="394096"/>
    <lineage>
        <taxon>Bacteria</taxon>
        <taxon>Pseudomonadati</taxon>
        <taxon>Myxococcota</taxon>
        <taxon>Myxococcia</taxon>
        <taxon>Myxococcales</taxon>
        <taxon>Cystobacterineae</taxon>
        <taxon>Archangiaceae</taxon>
        <taxon>Hyalangium</taxon>
    </lineage>
</organism>
<feature type="coiled-coil region" evidence="1">
    <location>
        <begin position="358"/>
        <end position="385"/>
    </location>
</feature>
<dbReference type="InterPro" id="IPR036465">
    <property type="entry name" value="vWFA_dom_sf"/>
</dbReference>
<dbReference type="Gene3D" id="3.40.50.410">
    <property type="entry name" value="von Willebrand factor, type A domain"/>
    <property type="match status" value="1"/>
</dbReference>
<dbReference type="CDD" id="cd00198">
    <property type="entry name" value="vWFA"/>
    <property type="match status" value="1"/>
</dbReference>
<keyword evidence="1" id="KW-0175">Coiled coil</keyword>
<proteinExistence type="predicted"/>
<dbReference type="InterPro" id="IPR002035">
    <property type="entry name" value="VWF_A"/>
</dbReference>
<accession>A0A085VYR5</accession>
<protein>
    <recommendedName>
        <fullName evidence="2">VWFA domain-containing protein</fullName>
    </recommendedName>
</protein>
<sequence>MNTPRNPPLLPEAQLGPAEKLLDLVLSASAHLWHNRPGLNVRNVWQPAPRGRNAAVPANAARVPPGLFVPAAVNLYRRLLEIYQLNQDLMAHFASYALTQTEWRDLKVACAALMLVQSRSGQPVREDDGSVAFLDDDFRSIGEAMLLHYEKKSTRMLTPKGVLRVAELLETPEIAALNRRAGFSDPGSKKPPLGRWKRAATKWLALRERNPAMLEGLVKAGFKETIKKIARKAGYKPESQAFFEVLGWKQKQAASGHRKVGLTGLKLEKRERFDGLSEAEICEAIETQKLTYKEVVGRLPKDVGLTPAIMVTLLPSLSDRDLRLMTPTLEELGLMAEPEIRARWEKAVAESTDQRALNVAKNVRNKELRDKLEEAADNAARKAVSEATSEADVRVMFLIDKSGSMEGAIEQSKEALTRILAGFPMDKLHIATFDTVGTVLRPKAPSRTAVQHMLKDIKASGGTMHAAAVRALHQSGVAFPPTARLIVIVVGDEAGEAGDQFARAFRECGYAVSAMAMLVSVSHARGSTVKSGANQLKVPFSEVSVDSFNDPYQVPRVLKALMDAPVSAGTVAQSGWVERVMRTPLLQLTPSGVVSKKSATA</sequence>
<reference evidence="3 4" key="1">
    <citation type="submission" date="2014-04" db="EMBL/GenBank/DDBJ databases">
        <title>Genome assembly of Hyalangium minutum DSM 14724.</title>
        <authorList>
            <person name="Sharma G."/>
            <person name="Subramanian S."/>
        </authorList>
    </citation>
    <scope>NUCLEOTIDE SEQUENCE [LARGE SCALE GENOMIC DNA]</scope>
    <source>
        <strain evidence="3 4">DSM 14724</strain>
    </source>
</reference>
<dbReference type="PATRIC" id="fig|394096.3.peg.8637"/>
<dbReference type="OrthoDB" id="5377439at2"/>
<dbReference type="Pfam" id="PF13519">
    <property type="entry name" value="VWA_2"/>
    <property type="match status" value="1"/>
</dbReference>
<evidence type="ECO:0000256" key="1">
    <source>
        <dbReference type="SAM" id="Coils"/>
    </source>
</evidence>
<dbReference type="RefSeq" id="WP_044199141.1">
    <property type="nucleotide sequence ID" value="NZ_JMCB01000030.1"/>
</dbReference>
<comment type="caution">
    <text evidence="3">The sequence shown here is derived from an EMBL/GenBank/DDBJ whole genome shotgun (WGS) entry which is preliminary data.</text>
</comment>
<dbReference type="EMBL" id="JMCB01000030">
    <property type="protein sequence ID" value="KFE60578.1"/>
    <property type="molecule type" value="Genomic_DNA"/>
</dbReference>
<dbReference type="AlphaFoldDB" id="A0A085VYR5"/>
<keyword evidence="4" id="KW-1185">Reference proteome</keyword>
<name>A0A085VYR5_9BACT</name>
<evidence type="ECO:0000259" key="2">
    <source>
        <dbReference type="Pfam" id="PF13519"/>
    </source>
</evidence>
<evidence type="ECO:0000313" key="3">
    <source>
        <dbReference type="EMBL" id="KFE60578.1"/>
    </source>
</evidence>
<evidence type="ECO:0000313" key="4">
    <source>
        <dbReference type="Proteomes" id="UP000028725"/>
    </source>
</evidence>
<gene>
    <name evidence="3" type="ORF">DB31_5917</name>
</gene>
<dbReference type="STRING" id="394096.DB31_5917"/>
<dbReference type="Proteomes" id="UP000028725">
    <property type="component" value="Unassembled WGS sequence"/>
</dbReference>